<dbReference type="InterPro" id="IPR001810">
    <property type="entry name" value="F-box_dom"/>
</dbReference>
<keyword evidence="3" id="KW-1185">Reference proteome</keyword>
<name>A0A8H7DK42_9AGAR</name>
<evidence type="ECO:0000313" key="2">
    <source>
        <dbReference type="EMBL" id="KAF7378324.1"/>
    </source>
</evidence>
<organism evidence="2 3">
    <name type="scientific">Mycena sanguinolenta</name>
    <dbReference type="NCBI Taxonomy" id="230812"/>
    <lineage>
        <taxon>Eukaryota</taxon>
        <taxon>Fungi</taxon>
        <taxon>Dikarya</taxon>
        <taxon>Basidiomycota</taxon>
        <taxon>Agaricomycotina</taxon>
        <taxon>Agaricomycetes</taxon>
        <taxon>Agaricomycetidae</taxon>
        <taxon>Agaricales</taxon>
        <taxon>Marasmiineae</taxon>
        <taxon>Mycenaceae</taxon>
        <taxon>Mycena</taxon>
    </lineage>
</organism>
<evidence type="ECO:0000259" key="1">
    <source>
        <dbReference type="Pfam" id="PF12937"/>
    </source>
</evidence>
<dbReference type="Proteomes" id="UP000623467">
    <property type="component" value="Unassembled WGS sequence"/>
</dbReference>
<dbReference type="EMBL" id="JACAZH010000001">
    <property type="protein sequence ID" value="KAF7378324.1"/>
    <property type="molecule type" value="Genomic_DNA"/>
</dbReference>
<dbReference type="Pfam" id="PF12937">
    <property type="entry name" value="F-box-like"/>
    <property type="match status" value="1"/>
</dbReference>
<proteinExistence type="predicted"/>
<dbReference type="Gene3D" id="1.20.1280.50">
    <property type="match status" value="1"/>
</dbReference>
<dbReference type="AlphaFoldDB" id="A0A8H7DK42"/>
<sequence length="534" mass="59673">MSIVDWDRKDNFVDPHLRHFLQTLLRSHSPPPRGLSSSTVSVLAEDLEKYDAQIAQLKDDSDDIGPLKSRRSALEAYYLECRGLLAPIRRIPSEILIEIFRLCRSFEPDLSFSRAADRAFCGMTHLAQESLLRIAHVCHFWHETVMGTPTLWSTVSLHASALSGTAQQCKTTVKLLEAVLQRSGSMPLTVKSYPFDGHGQRFKPALKLLASHCARWRTARILNSPFDFQYLSSIQNNLPLLTTLELYIGGASLDQLDLLAFVQNVKNLTVHGSIEFAIAKLPLAGLMAYNSVDLRPHEIKWTVASLSRLSYPCAIVISIEISGYHPSGLGILHTTSNIGRLGLRVNGFCSVASTLQILDDMFGVLTLPTVHDLIFAAQNPLPWPHTQFIGLSIRSSFNTHLYSLNLHCVKIAQQQLIDCLYTLSALQRLYIADHFPKPLVTDSLLMALARPPANSTITYLVPHLRVLGCISELRFDDNIYLKFLVSRCTNADGALNGVPFCDQYALPIGILSAFSRFQCRHTDTEHVFHECTRV</sequence>
<protein>
    <submittedName>
        <fullName evidence="2">F-box domain-containing protein</fullName>
    </submittedName>
</protein>
<feature type="domain" description="F-box" evidence="1">
    <location>
        <begin position="89"/>
        <end position="157"/>
    </location>
</feature>
<evidence type="ECO:0000313" key="3">
    <source>
        <dbReference type="Proteomes" id="UP000623467"/>
    </source>
</evidence>
<gene>
    <name evidence="2" type="ORF">MSAN_00258400</name>
</gene>
<dbReference type="OrthoDB" id="3365698at2759"/>
<reference evidence="2" key="1">
    <citation type="submission" date="2020-05" db="EMBL/GenBank/DDBJ databases">
        <title>Mycena genomes resolve the evolution of fungal bioluminescence.</title>
        <authorList>
            <person name="Tsai I.J."/>
        </authorList>
    </citation>
    <scope>NUCLEOTIDE SEQUENCE</scope>
    <source>
        <strain evidence="2">160909Yilan</strain>
    </source>
</reference>
<accession>A0A8H7DK42</accession>
<comment type="caution">
    <text evidence="2">The sequence shown here is derived from an EMBL/GenBank/DDBJ whole genome shotgun (WGS) entry which is preliminary data.</text>
</comment>